<organism evidence="6 7">
    <name type="scientific">Manihot esculenta</name>
    <name type="common">Cassava</name>
    <name type="synonym">Jatropha manihot</name>
    <dbReference type="NCBI Taxonomy" id="3983"/>
    <lineage>
        <taxon>Eukaryota</taxon>
        <taxon>Viridiplantae</taxon>
        <taxon>Streptophyta</taxon>
        <taxon>Embryophyta</taxon>
        <taxon>Tracheophyta</taxon>
        <taxon>Spermatophyta</taxon>
        <taxon>Magnoliopsida</taxon>
        <taxon>eudicotyledons</taxon>
        <taxon>Gunneridae</taxon>
        <taxon>Pentapetalae</taxon>
        <taxon>rosids</taxon>
        <taxon>fabids</taxon>
        <taxon>Malpighiales</taxon>
        <taxon>Euphorbiaceae</taxon>
        <taxon>Crotonoideae</taxon>
        <taxon>Manihoteae</taxon>
        <taxon>Manihot</taxon>
    </lineage>
</organism>
<dbReference type="GO" id="GO:0016788">
    <property type="term" value="F:hydrolase activity, acting on ester bonds"/>
    <property type="evidence" value="ECO:0007669"/>
    <property type="project" value="InterPro"/>
</dbReference>
<dbReference type="Gramene" id="Manes.15G167900.1.v8.1">
    <property type="protein sequence ID" value="Manes.15G167900.1.v8.1.CDS"/>
    <property type="gene ID" value="Manes.15G167900.v8.1"/>
</dbReference>
<evidence type="ECO:0000256" key="4">
    <source>
        <dbReference type="ARBA" id="ARBA00023180"/>
    </source>
</evidence>
<evidence type="ECO:0000313" key="6">
    <source>
        <dbReference type="EMBL" id="OAY29734.1"/>
    </source>
</evidence>
<name>A0A2C9UIK4_MANES</name>
<reference evidence="7" key="1">
    <citation type="journal article" date="2016" name="Nat. Biotechnol.">
        <title>Sequencing wild and cultivated cassava and related species reveals extensive interspecific hybridization and genetic diversity.</title>
        <authorList>
            <person name="Bredeson J.V."/>
            <person name="Lyons J.B."/>
            <person name="Prochnik S.E."/>
            <person name="Wu G.A."/>
            <person name="Ha C.M."/>
            <person name="Edsinger-Gonzales E."/>
            <person name="Grimwood J."/>
            <person name="Schmutz J."/>
            <person name="Rabbi I.Y."/>
            <person name="Egesi C."/>
            <person name="Nauluvula P."/>
            <person name="Lebot V."/>
            <person name="Ndunguru J."/>
            <person name="Mkamilo G."/>
            <person name="Bart R.S."/>
            <person name="Setter T.L."/>
            <person name="Gleadow R.M."/>
            <person name="Kulakow P."/>
            <person name="Ferguson M.E."/>
            <person name="Rounsley S."/>
            <person name="Rokhsar D.S."/>
        </authorList>
    </citation>
    <scope>NUCLEOTIDE SEQUENCE [LARGE SCALE GENOMIC DNA]</scope>
    <source>
        <strain evidence="7">cv. AM560-2</strain>
    </source>
</reference>
<dbReference type="InterPro" id="IPR036514">
    <property type="entry name" value="SGNH_hydro_sf"/>
</dbReference>
<dbReference type="Gene3D" id="3.40.50.1110">
    <property type="entry name" value="SGNH hydrolase"/>
    <property type="match status" value="1"/>
</dbReference>
<feature type="chain" id="PRO_5013061894" evidence="5">
    <location>
        <begin position="25"/>
        <end position="384"/>
    </location>
</feature>
<evidence type="ECO:0000256" key="5">
    <source>
        <dbReference type="SAM" id="SignalP"/>
    </source>
</evidence>
<evidence type="ECO:0000256" key="2">
    <source>
        <dbReference type="ARBA" id="ARBA00022729"/>
    </source>
</evidence>
<protein>
    <submittedName>
        <fullName evidence="6">Uncharacterized protein</fullName>
    </submittedName>
</protein>
<keyword evidence="7" id="KW-1185">Reference proteome</keyword>
<accession>A0A2C9UIK4</accession>
<dbReference type="PANTHER" id="PTHR22835:SF555">
    <property type="entry name" value="GDSL-LIKE LIPASE_ACYLHYDROLASE"/>
    <property type="match status" value="1"/>
</dbReference>
<gene>
    <name evidence="6" type="ORF">MANES_15G167900v8</name>
</gene>
<dbReference type="AlphaFoldDB" id="A0A2C9UIK4"/>
<dbReference type="PANTHER" id="PTHR22835">
    <property type="entry name" value="ZINC FINGER FYVE DOMAIN CONTAINING PROTEIN"/>
    <property type="match status" value="1"/>
</dbReference>
<dbReference type="Pfam" id="PF00657">
    <property type="entry name" value="Lipase_GDSL"/>
    <property type="match status" value="1"/>
</dbReference>
<evidence type="ECO:0000313" key="7">
    <source>
        <dbReference type="Proteomes" id="UP000091857"/>
    </source>
</evidence>
<comment type="caution">
    <text evidence="6">The sequence shown here is derived from an EMBL/GenBank/DDBJ whole genome shotgun (WGS) entry which is preliminary data.</text>
</comment>
<dbReference type="EMBL" id="CM004401">
    <property type="protein sequence ID" value="OAY29734.1"/>
    <property type="molecule type" value="Genomic_DNA"/>
</dbReference>
<keyword evidence="4" id="KW-0325">Glycoprotein</keyword>
<dbReference type="OMA" id="MNFCCGS"/>
<evidence type="ECO:0000256" key="3">
    <source>
        <dbReference type="ARBA" id="ARBA00022801"/>
    </source>
</evidence>
<sequence length="384" mass="42519">MDPMMKLLCVFGLLVLAQTRAVMGFSGLQKCGFQAIYNFGDSNSDTGAISASLSEVTSPNGETFFGHPSGRFCDGRLIIDFIAERLKLPYLSAYLDSVGAVFRHGANFATGGSSIRPGGYSPFHLGIQISQFVQFKARTIALYNKLSPSEPETIPPFKSNLPRPADFSTALYTFDIGQNDLAYGFQHSTQEQVRKSIPDILNQFSEAVHLLYEEGARFFWVHNTGPIGCLPYSYLYHQSNPGNLDQYKCVNSQNEIAQEFNRQLKNKVSQLSTQLPHSAFTYVDVYSTKYQLISTAKSQGFIDPMNFCCGSFYGVHINCGKKAIVNGTVYGNPCQHPAKHISWDGIHYSESANLWLANRILNGSHSYPPFSVEDACQNLQNAIG</sequence>
<evidence type="ECO:0000256" key="1">
    <source>
        <dbReference type="ARBA" id="ARBA00008668"/>
    </source>
</evidence>
<comment type="similarity">
    <text evidence="1">Belongs to the 'GDSL' lipolytic enzyme family.</text>
</comment>
<feature type="signal peptide" evidence="5">
    <location>
        <begin position="1"/>
        <end position="24"/>
    </location>
</feature>
<keyword evidence="2 5" id="KW-0732">Signal</keyword>
<dbReference type="SUPFAM" id="SSF52266">
    <property type="entry name" value="SGNH hydrolase"/>
    <property type="match status" value="1"/>
</dbReference>
<dbReference type="InterPro" id="IPR001087">
    <property type="entry name" value="GDSL"/>
</dbReference>
<dbReference type="OrthoDB" id="1600564at2759"/>
<keyword evidence="3" id="KW-0378">Hydrolase</keyword>
<dbReference type="Proteomes" id="UP000091857">
    <property type="component" value="Chromosome 15"/>
</dbReference>
<dbReference type="InterPro" id="IPR035669">
    <property type="entry name" value="SGNH_plant_lipase-like"/>
</dbReference>
<proteinExistence type="inferred from homology"/>
<dbReference type="CDD" id="cd01837">
    <property type="entry name" value="SGNH_plant_lipase_like"/>
    <property type="match status" value="1"/>
</dbReference>